<proteinExistence type="predicted"/>
<dbReference type="PANTHER" id="PTHR46438:SF11">
    <property type="entry name" value="LIPASE-RELATED"/>
    <property type="match status" value="1"/>
</dbReference>
<dbReference type="EMBL" id="PTQZ01000165">
    <property type="protein sequence ID" value="PQA38506.1"/>
    <property type="molecule type" value="Genomic_DNA"/>
</dbReference>
<protein>
    <submittedName>
        <fullName evidence="2">Alpha/beta hydrolase</fullName>
    </submittedName>
</protein>
<dbReference type="RefSeq" id="WP_146089257.1">
    <property type="nucleotide sequence ID" value="NZ_PTQZ01000165.1"/>
</dbReference>
<dbReference type="Gene3D" id="3.40.50.1820">
    <property type="entry name" value="alpha/beta hydrolase"/>
    <property type="match status" value="1"/>
</dbReference>
<reference evidence="3" key="1">
    <citation type="submission" date="2018-02" db="EMBL/GenBank/DDBJ databases">
        <title>Genome sequencing of Solimonas sp. HR-BB.</title>
        <authorList>
            <person name="Lee Y."/>
            <person name="Jeon C.O."/>
        </authorList>
    </citation>
    <scope>NUCLEOTIDE SEQUENCE [LARGE SCALE GENOMIC DNA]</scope>
    <source>
        <strain evidence="3">HR-E</strain>
    </source>
</reference>
<accession>A0A2P6ARN7</accession>
<sequence length="124" mass="14062">GIREVYGDLARMRPGTDSRYADLLMRPGNKAGMVAYFRLLADMNRDNRFAARVRELRVPTLLLWGARDRWVPPALVRRWQQDVPGLTVKVYPDAGHIPMEEIPEASAQDALDFLLMREAKVAAA</sequence>
<dbReference type="PANTHER" id="PTHR46438">
    <property type="entry name" value="ALPHA/BETA-HYDROLASES SUPERFAMILY PROTEIN"/>
    <property type="match status" value="1"/>
</dbReference>
<dbReference type="InterPro" id="IPR029058">
    <property type="entry name" value="AB_hydrolase_fold"/>
</dbReference>
<organism evidence="2 3">
    <name type="scientific">Amnimonas aquatica</name>
    <dbReference type="NCBI Taxonomy" id="2094561"/>
    <lineage>
        <taxon>Bacteria</taxon>
        <taxon>Pseudomonadati</taxon>
        <taxon>Pseudomonadota</taxon>
        <taxon>Gammaproteobacteria</taxon>
        <taxon>Moraxellales</taxon>
        <taxon>Moraxellaceae</taxon>
        <taxon>Amnimonas</taxon>
    </lineage>
</organism>
<dbReference type="InterPro" id="IPR000073">
    <property type="entry name" value="AB_hydrolase_1"/>
</dbReference>
<name>A0A2P6ARN7_9GAMM</name>
<feature type="non-terminal residue" evidence="2">
    <location>
        <position position="1"/>
    </location>
</feature>
<dbReference type="SUPFAM" id="SSF53474">
    <property type="entry name" value="alpha/beta-Hydrolases"/>
    <property type="match status" value="1"/>
</dbReference>
<comment type="caution">
    <text evidence="2">The sequence shown here is derived from an EMBL/GenBank/DDBJ whole genome shotgun (WGS) entry which is preliminary data.</text>
</comment>
<dbReference type="Pfam" id="PF00561">
    <property type="entry name" value="Abhydrolase_1"/>
    <property type="match status" value="1"/>
</dbReference>
<gene>
    <name evidence="2" type="ORF">C5O18_07080</name>
</gene>
<dbReference type="Proteomes" id="UP000243900">
    <property type="component" value="Unassembled WGS sequence"/>
</dbReference>
<dbReference type="OrthoDB" id="2086224at2"/>
<feature type="domain" description="AB hydrolase-1" evidence="1">
    <location>
        <begin position="48"/>
        <end position="101"/>
    </location>
</feature>
<keyword evidence="3" id="KW-1185">Reference proteome</keyword>
<evidence type="ECO:0000259" key="1">
    <source>
        <dbReference type="Pfam" id="PF00561"/>
    </source>
</evidence>
<evidence type="ECO:0000313" key="3">
    <source>
        <dbReference type="Proteomes" id="UP000243900"/>
    </source>
</evidence>
<dbReference type="AlphaFoldDB" id="A0A2P6ARN7"/>
<evidence type="ECO:0000313" key="2">
    <source>
        <dbReference type="EMBL" id="PQA38506.1"/>
    </source>
</evidence>
<dbReference type="GO" id="GO:0016787">
    <property type="term" value="F:hydrolase activity"/>
    <property type="evidence" value="ECO:0007669"/>
    <property type="project" value="UniProtKB-KW"/>
</dbReference>
<keyword evidence="2" id="KW-0378">Hydrolase</keyword>